<reference evidence="7 8" key="1">
    <citation type="submission" date="2020-03" db="EMBL/GenBank/DDBJ databases">
        <authorList>
            <consortium name="Genoscope - CEA"/>
            <person name="William W."/>
        </authorList>
    </citation>
    <scope>NUCLEOTIDE SEQUENCE [LARGE SCALE GENOMIC DNA]</scope>
    <source>
        <strain evidence="8">DSM 16959</strain>
    </source>
</reference>
<dbReference type="SMART" id="SM00388">
    <property type="entry name" value="HisKA"/>
    <property type="match status" value="1"/>
</dbReference>
<dbReference type="CDD" id="cd00082">
    <property type="entry name" value="HisKA"/>
    <property type="match status" value="1"/>
</dbReference>
<dbReference type="InterPro" id="IPR036097">
    <property type="entry name" value="HisK_dim/P_sf"/>
</dbReference>
<dbReference type="EMBL" id="LR778301">
    <property type="protein sequence ID" value="CAB1370516.1"/>
    <property type="molecule type" value="Genomic_DNA"/>
</dbReference>
<keyword evidence="5 7" id="KW-0418">Kinase</keyword>
<dbReference type="GO" id="GO:0000155">
    <property type="term" value="F:phosphorelay sensor kinase activity"/>
    <property type="evidence" value="ECO:0007669"/>
    <property type="project" value="InterPro"/>
</dbReference>
<keyword evidence="3" id="KW-0597">Phosphoprotein</keyword>
<dbReference type="PANTHER" id="PTHR43711:SF28">
    <property type="entry name" value="SENSOR HISTIDINE KINASE YXDK"/>
    <property type="match status" value="1"/>
</dbReference>
<evidence type="ECO:0000256" key="4">
    <source>
        <dbReference type="ARBA" id="ARBA00022679"/>
    </source>
</evidence>
<dbReference type="Gene3D" id="1.10.287.130">
    <property type="match status" value="1"/>
</dbReference>
<dbReference type="PROSITE" id="PS50109">
    <property type="entry name" value="HIS_KIN"/>
    <property type="match status" value="1"/>
</dbReference>
<evidence type="ECO:0000256" key="1">
    <source>
        <dbReference type="ARBA" id="ARBA00000085"/>
    </source>
</evidence>
<dbReference type="AlphaFoldDB" id="A0A6S6YCU5"/>
<dbReference type="Gene3D" id="3.30.565.10">
    <property type="entry name" value="Histidine kinase-like ATPase, C-terminal domain"/>
    <property type="match status" value="1"/>
</dbReference>
<dbReference type="CDD" id="cd00130">
    <property type="entry name" value="PAS"/>
    <property type="match status" value="1"/>
</dbReference>
<name>A0A6S6YCU5_9PROT</name>
<comment type="catalytic activity">
    <reaction evidence="1">
        <text>ATP + protein L-histidine = ADP + protein N-phospho-L-histidine.</text>
        <dbReference type="EC" id="2.7.13.3"/>
    </reaction>
</comment>
<gene>
    <name evidence="7" type="ORF">DENOEST_3362</name>
</gene>
<evidence type="ECO:0000256" key="6">
    <source>
        <dbReference type="ARBA" id="ARBA00023012"/>
    </source>
</evidence>
<organism evidence="7 8">
    <name type="scientific">Denitratisoma oestradiolicum</name>
    <dbReference type="NCBI Taxonomy" id="311182"/>
    <lineage>
        <taxon>Bacteria</taxon>
        <taxon>Pseudomonadati</taxon>
        <taxon>Pseudomonadota</taxon>
        <taxon>Betaproteobacteria</taxon>
        <taxon>Nitrosomonadales</taxon>
        <taxon>Sterolibacteriaceae</taxon>
        <taxon>Denitratisoma</taxon>
    </lineage>
</organism>
<dbReference type="InterPro" id="IPR035965">
    <property type="entry name" value="PAS-like_dom_sf"/>
</dbReference>
<sequence length="381" mass="41259">MNISQNEADPVGSTELRSAEAARLAEAFRLFTQVSGELSGAYAQLQVQVAQLTERMRLLQDALPAGVMVLDVAGCIVQANPAAALLLEGDIEGLNWPEVEKARLLESDLPGEFWVVPGRERRLAMTVSALDSAGGRIVLLHDITEAHRLKSQAERHERLAAMGEMAAQLAHQLRTPLAAALLYAGNLENPDLPEPSRIPIAQKTVARLRALERLIRDMLLFARGEALGRETMTVGELVQDAVHIIEPLARQWQVEFLVDDGAGGTELIGNRKELAGALSNLLENALHAVTGNGRVELETRAHADRVDFTIRDNGQGMEPEVVVRLFEPFFTTRAEGTGLGLAIARGVARVHGGGIEVRSRPGQGTEFIFSVARRQAPEPGA</sequence>
<protein>
    <recommendedName>
        <fullName evidence="2">histidine kinase</fullName>
        <ecNumber evidence="2">2.7.13.3</ecNumber>
    </recommendedName>
</protein>
<dbReference type="InterPro" id="IPR004358">
    <property type="entry name" value="Sig_transdc_His_kin-like_C"/>
</dbReference>
<dbReference type="SMART" id="SM00387">
    <property type="entry name" value="HATPase_c"/>
    <property type="match status" value="1"/>
</dbReference>
<keyword evidence="6" id="KW-0902">Two-component regulatory system</keyword>
<evidence type="ECO:0000256" key="5">
    <source>
        <dbReference type="ARBA" id="ARBA00022777"/>
    </source>
</evidence>
<dbReference type="KEGG" id="doe:DENOEST_3362"/>
<dbReference type="InterPro" id="IPR036890">
    <property type="entry name" value="HATPase_C_sf"/>
</dbReference>
<dbReference type="PANTHER" id="PTHR43711">
    <property type="entry name" value="TWO-COMPONENT HISTIDINE KINASE"/>
    <property type="match status" value="1"/>
</dbReference>
<keyword evidence="8" id="KW-1185">Reference proteome</keyword>
<dbReference type="OrthoDB" id="6114847at2"/>
<dbReference type="Pfam" id="PF13188">
    <property type="entry name" value="PAS_8"/>
    <property type="match status" value="1"/>
</dbReference>
<proteinExistence type="predicted"/>
<dbReference type="SUPFAM" id="SSF47384">
    <property type="entry name" value="Homodimeric domain of signal transducing histidine kinase"/>
    <property type="match status" value="1"/>
</dbReference>
<evidence type="ECO:0000256" key="2">
    <source>
        <dbReference type="ARBA" id="ARBA00012438"/>
    </source>
</evidence>
<evidence type="ECO:0000313" key="8">
    <source>
        <dbReference type="Proteomes" id="UP000515733"/>
    </source>
</evidence>
<dbReference type="EC" id="2.7.13.3" evidence="2"/>
<dbReference type="Pfam" id="PF02518">
    <property type="entry name" value="HATPase_c"/>
    <property type="match status" value="1"/>
</dbReference>
<dbReference type="Proteomes" id="UP000515733">
    <property type="component" value="Chromosome"/>
</dbReference>
<dbReference type="SUPFAM" id="SSF55785">
    <property type="entry name" value="PYP-like sensor domain (PAS domain)"/>
    <property type="match status" value="1"/>
</dbReference>
<dbReference type="InterPro" id="IPR003594">
    <property type="entry name" value="HATPase_dom"/>
</dbReference>
<accession>A0A6S6YCU5</accession>
<keyword evidence="4" id="KW-0808">Transferase</keyword>
<dbReference type="InterPro" id="IPR050736">
    <property type="entry name" value="Sensor_HK_Regulatory"/>
</dbReference>
<dbReference type="SUPFAM" id="SSF55874">
    <property type="entry name" value="ATPase domain of HSP90 chaperone/DNA topoisomerase II/histidine kinase"/>
    <property type="match status" value="1"/>
</dbReference>
<evidence type="ECO:0000313" key="7">
    <source>
        <dbReference type="EMBL" id="CAB1370516.1"/>
    </source>
</evidence>
<dbReference type="Pfam" id="PF00512">
    <property type="entry name" value="HisKA"/>
    <property type="match status" value="1"/>
</dbReference>
<dbReference type="InterPro" id="IPR005467">
    <property type="entry name" value="His_kinase_dom"/>
</dbReference>
<dbReference type="RefSeq" id="WP_145769269.1">
    <property type="nucleotide sequence ID" value="NZ_LR778301.1"/>
</dbReference>
<evidence type="ECO:0000256" key="3">
    <source>
        <dbReference type="ARBA" id="ARBA00022553"/>
    </source>
</evidence>
<dbReference type="InterPro" id="IPR003661">
    <property type="entry name" value="HisK_dim/P_dom"/>
</dbReference>
<dbReference type="InterPro" id="IPR000014">
    <property type="entry name" value="PAS"/>
</dbReference>
<dbReference type="PRINTS" id="PR00344">
    <property type="entry name" value="BCTRLSENSOR"/>
</dbReference>